<dbReference type="EMBL" id="PGOL01001565">
    <property type="protein sequence ID" value="PKI56855.1"/>
    <property type="molecule type" value="Genomic_DNA"/>
</dbReference>
<dbReference type="AlphaFoldDB" id="A0A218XN07"/>
<dbReference type="STRING" id="22663.A0A218XN07"/>
<feature type="region of interest" description="Disordered" evidence="1">
    <location>
        <begin position="1"/>
        <end position="47"/>
    </location>
</feature>
<evidence type="ECO:0000313" key="3">
    <source>
        <dbReference type="EMBL" id="PKI56855.1"/>
    </source>
</evidence>
<reference evidence="2" key="2">
    <citation type="submission" date="2017-06" db="EMBL/GenBank/DDBJ databases">
        <title>The pomegranate genome and the genomics of punicalagin biosynthesis.</title>
        <authorList>
            <person name="Xu C."/>
        </authorList>
    </citation>
    <scope>NUCLEOTIDE SEQUENCE [LARGE SCALE GENOMIC DNA]</scope>
    <source>
        <tissue evidence="2">Fresh leaf</tissue>
    </source>
</reference>
<keyword evidence="5" id="KW-1185">Reference proteome</keyword>
<dbReference type="Proteomes" id="UP000197138">
    <property type="component" value="Unassembled WGS sequence"/>
</dbReference>
<gene>
    <name evidence="2" type="ORF">CDL15_Pgr010675</name>
    <name evidence="3" type="ORF">CRG98_022742</name>
</gene>
<dbReference type="PANTHER" id="PTHR33386:SF26">
    <property type="entry name" value="ANKYRIN REPEAT PROTEIN"/>
    <property type="match status" value="1"/>
</dbReference>
<dbReference type="EMBL" id="MTKT01001085">
    <property type="protein sequence ID" value="OWM86333.1"/>
    <property type="molecule type" value="Genomic_DNA"/>
</dbReference>
<sequence>MATETPSWADQWGEGGIGAMQEDEGEKAKKEGDKAKKESKAGAALKKIKAGTSSGFKWIKNQCQRKSSSK</sequence>
<proteinExistence type="predicted"/>
<evidence type="ECO:0000256" key="1">
    <source>
        <dbReference type="SAM" id="MobiDB-lite"/>
    </source>
</evidence>
<reference evidence="3 5" key="3">
    <citation type="submission" date="2017-11" db="EMBL/GenBank/DDBJ databases">
        <title>De-novo sequencing of pomegranate (Punica granatum L.) genome.</title>
        <authorList>
            <person name="Akparov Z."/>
            <person name="Amiraslanov A."/>
            <person name="Hajiyeva S."/>
            <person name="Abbasov M."/>
            <person name="Kaur K."/>
            <person name="Hamwieh A."/>
            <person name="Solovyev V."/>
            <person name="Salamov A."/>
            <person name="Braich B."/>
            <person name="Kosarev P."/>
            <person name="Mahmoud A."/>
            <person name="Hajiyev E."/>
            <person name="Babayeva S."/>
            <person name="Izzatullayeva V."/>
            <person name="Mammadov A."/>
            <person name="Mammadov A."/>
            <person name="Sharifova S."/>
            <person name="Ojaghi J."/>
            <person name="Eynullazada K."/>
            <person name="Bayramov B."/>
            <person name="Abdulazimova A."/>
            <person name="Shahmuradov I."/>
        </authorList>
    </citation>
    <scope>NUCLEOTIDE SEQUENCE [LARGE SCALE GENOMIC DNA]</scope>
    <source>
        <strain evidence="3">AG2017</strain>
        <strain evidence="5">cv. AG2017</strain>
        <tissue evidence="3">Leaf</tissue>
    </source>
</reference>
<feature type="compositionally biased region" description="Basic and acidic residues" evidence="1">
    <location>
        <begin position="26"/>
        <end position="40"/>
    </location>
</feature>
<evidence type="ECO:0000313" key="2">
    <source>
        <dbReference type="EMBL" id="OWM86333.1"/>
    </source>
</evidence>
<evidence type="ECO:0000313" key="5">
    <source>
        <dbReference type="Proteomes" id="UP000233551"/>
    </source>
</evidence>
<evidence type="ECO:0000313" key="4">
    <source>
        <dbReference type="Proteomes" id="UP000197138"/>
    </source>
</evidence>
<dbReference type="Proteomes" id="UP000233551">
    <property type="component" value="Unassembled WGS sequence"/>
</dbReference>
<dbReference type="PANTHER" id="PTHR33386">
    <property type="entry name" value="OS02G0740600 PROTEIN"/>
    <property type="match status" value="1"/>
</dbReference>
<name>A0A218XN07_PUNGR</name>
<comment type="caution">
    <text evidence="2">The sequence shown here is derived from an EMBL/GenBank/DDBJ whole genome shotgun (WGS) entry which is preliminary data.</text>
</comment>
<organism evidence="2 4">
    <name type="scientific">Punica granatum</name>
    <name type="common">Pomegranate</name>
    <dbReference type="NCBI Taxonomy" id="22663"/>
    <lineage>
        <taxon>Eukaryota</taxon>
        <taxon>Viridiplantae</taxon>
        <taxon>Streptophyta</taxon>
        <taxon>Embryophyta</taxon>
        <taxon>Tracheophyta</taxon>
        <taxon>Spermatophyta</taxon>
        <taxon>Magnoliopsida</taxon>
        <taxon>eudicotyledons</taxon>
        <taxon>Gunneridae</taxon>
        <taxon>Pentapetalae</taxon>
        <taxon>rosids</taxon>
        <taxon>malvids</taxon>
        <taxon>Myrtales</taxon>
        <taxon>Lythraceae</taxon>
        <taxon>Punica</taxon>
    </lineage>
</organism>
<reference evidence="4" key="1">
    <citation type="journal article" date="2017" name="Plant J.">
        <title>The pomegranate (Punica granatum L.) genome and the genomics of punicalagin biosynthesis.</title>
        <authorList>
            <person name="Qin G."/>
            <person name="Xu C."/>
            <person name="Ming R."/>
            <person name="Tang H."/>
            <person name="Guyot R."/>
            <person name="Kramer E.M."/>
            <person name="Hu Y."/>
            <person name="Yi X."/>
            <person name="Qi Y."/>
            <person name="Xu X."/>
            <person name="Gao Z."/>
            <person name="Pan H."/>
            <person name="Jian J."/>
            <person name="Tian Y."/>
            <person name="Yue Z."/>
            <person name="Xu Y."/>
        </authorList>
    </citation>
    <scope>NUCLEOTIDE SEQUENCE [LARGE SCALE GENOMIC DNA]</scope>
    <source>
        <strain evidence="4">cv. Dabenzi</strain>
    </source>
</reference>
<accession>A0A218XN07</accession>
<protein>
    <submittedName>
        <fullName evidence="2">Uncharacterized protein</fullName>
    </submittedName>
</protein>